<evidence type="ECO:0008006" key="3">
    <source>
        <dbReference type="Google" id="ProtNLM"/>
    </source>
</evidence>
<evidence type="ECO:0000313" key="1">
    <source>
        <dbReference type="EMBL" id="CAC5421089.1"/>
    </source>
</evidence>
<reference evidence="1 2" key="1">
    <citation type="submission" date="2020-06" db="EMBL/GenBank/DDBJ databases">
        <authorList>
            <person name="Li R."/>
            <person name="Bekaert M."/>
        </authorList>
    </citation>
    <scope>NUCLEOTIDE SEQUENCE [LARGE SCALE GENOMIC DNA]</scope>
    <source>
        <strain evidence="2">wild</strain>
    </source>
</reference>
<dbReference type="Gene3D" id="2.60.40.10">
    <property type="entry name" value="Immunoglobulins"/>
    <property type="match status" value="1"/>
</dbReference>
<dbReference type="AlphaFoldDB" id="A0A6J8EKD8"/>
<sequence>MLSVHAPKHAEGIVILEISSDGTEFTNNKVKYLYFATCPPSSCGRDYTPPHGQCLFGGCSCNLPWTGENCMIELLVPAIIQPPPQTINESVMYDYQLQLKRGSKPVTWSLIAHPGNMIINERTGRLFWSNVVGRPLAYTVMVTATNIVGKHSTEWMINVPVSYSVNMTSIYPDGILSRPKPIDIMGEVAFNDCHCTKARPSHCNN</sequence>
<accession>A0A6J8EKD8</accession>
<evidence type="ECO:0000313" key="2">
    <source>
        <dbReference type="Proteomes" id="UP000507470"/>
    </source>
</evidence>
<proteinExistence type="predicted"/>
<dbReference type="EMBL" id="CACVKT020009208">
    <property type="protein sequence ID" value="CAC5421089.1"/>
    <property type="molecule type" value="Genomic_DNA"/>
</dbReference>
<dbReference type="InterPro" id="IPR013783">
    <property type="entry name" value="Ig-like_fold"/>
</dbReference>
<dbReference type="Proteomes" id="UP000507470">
    <property type="component" value="Unassembled WGS sequence"/>
</dbReference>
<gene>
    <name evidence="1" type="ORF">MCOR_53243</name>
</gene>
<protein>
    <recommendedName>
        <fullName evidence="3">EGF-like domain-containing protein</fullName>
    </recommendedName>
</protein>
<organism evidence="1 2">
    <name type="scientific">Mytilus coruscus</name>
    <name type="common">Sea mussel</name>
    <dbReference type="NCBI Taxonomy" id="42192"/>
    <lineage>
        <taxon>Eukaryota</taxon>
        <taxon>Metazoa</taxon>
        <taxon>Spiralia</taxon>
        <taxon>Lophotrochozoa</taxon>
        <taxon>Mollusca</taxon>
        <taxon>Bivalvia</taxon>
        <taxon>Autobranchia</taxon>
        <taxon>Pteriomorphia</taxon>
        <taxon>Mytilida</taxon>
        <taxon>Mytiloidea</taxon>
        <taxon>Mytilidae</taxon>
        <taxon>Mytilinae</taxon>
        <taxon>Mytilus</taxon>
    </lineage>
</organism>
<dbReference type="OrthoDB" id="6139286at2759"/>
<name>A0A6J8EKD8_MYTCO</name>
<keyword evidence="2" id="KW-1185">Reference proteome</keyword>